<name>A0A1M4V900_9RHOB</name>
<reference evidence="3" key="1">
    <citation type="submission" date="2016-11" db="EMBL/GenBank/DDBJ databases">
        <authorList>
            <person name="Varghese N."/>
            <person name="Submissions S."/>
        </authorList>
    </citation>
    <scope>NUCLEOTIDE SEQUENCE [LARGE SCALE GENOMIC DNA]</scope>
    <source>
        <strain evidence="3">DSM 100566</strain>
    </source>
</reference>
<dbReference type="STRING" id="1486859.SAMN05444273_102169"/>
<feature type="transmembrane region" description="Helical" evidence="1">
    <location>
        <begin position="12"/>
        <end position="34"/>
    </location>
</feature>
<dbReference type="RefSeq" id="WP_073140952.1">
    <property type="nucleotide sequence ID" value="NZ_FQUV01000002.1"/>
</dbReference>
<dbReference type="EMBL" id="FQUV01000002">
    <property type="protein sequence ID" value="SHE65445.1"/>
    <property type="molecule type" value="Genomic_DNA"/>
</dbReference>
<accession>A0A1M4V900</accession>
<proteinExistence type="predicted"/>
<gene>
    <name evidence="2" type="ORF">SAMN05444273_102169</name>
</gene>
<keyword evidence="1" id="KW-0472">Membrane</keyword>
<sequence>MSDYTTQNEGVGTTGLVVAAVLIGLFIIVLAMLGSGSVTEGETMVPAETLEAPAAIAPNAAPAVDG</sequence>
<evidence type="ECO:0000313" key="3">
    <source>
        <dbReference type="Proteomes" id="UP000184144"/>
    </source>
</evidence>
<protein>
    <submittedName>
        <fullName evidence="2">Uncharacterized protein</fullName>
    </submittedName>
</protein>
<dbReference type="AlphaFoldDB" id="A0A1M4V900"/>
<organism evidence="2 3">
    <name type="scientific">Litoreibacter ascidiaceicola</name>
    <dbReference type="NCBI Taxonomy" id="1486859"/>
    <lineage>
        <taxon>Bacteria</taxon>
        <taxon>Pseudomonadati</taxon>
        <taxon>Pseudomonadota</taxon>
        <taxon>Alphaproteobacteria</taxon>
        <taxon>Rhodobacterales</taxon>
        <taxon>Roseobacteraceae</taxon>
        <taxon>Litoreibacter</taxon>
    </lineage>
</organism>
<evidence type="ECO:0000256" key="1">
    <source>
        <dbReference type="SAM" id="Phobius"/>
    </source>
</evidence>
<keyword evidence="1" id="KW-0812">Transmembrane</keyword>
<keyword evidence="1" id="KW-1133">Transmembrane helix</keyword>
<evidence type="ECO:0000313" key="2">
    <source>
        <dbReference type="EMBL" id="SHE65445.1"/>
    </source>
</evidence>
<keyword evidence="3" id="KW-1185">Reference proteome</keyword>
<dbReference type="Proteomes" id="UP000184144">
    <property type="component" value="Unassembled WGS sequence"/>
</dbReference>